<dbReference type="Proteomes" id="UP000663882">
    <property type="component" value="Unassembled WGS sequence"/>
</dbReference>
<gene>
    <name evidence="1" type="ORF">RFH988_LOCUS24528</name>
</gene>
<sequence length="419" mass="49410">MEKPGRRNQQLFQTQVLTGQKKNNGRTMNISLENDSITEVDNLLPNKTQEEVPTKFQVKSLEEQDLSQRLSQLSMTSHYITEHLNMVNVDTPTNIPLYLSKENKSFEQIISDLSSKELVEELRQMAIVIHQTFLIDLEKLLWTTYLKSGTGQLQLNHTDNDNLNRPHLWPNQVQKLVSKQSPDNIDTAACLTYVTQYLDELDDKMKRYQTTYNMKKNQYVNYLPTIQAFVHQQLQSTRLAIEQKIAIVHYNYNDYVLELKFLAYNSTHQQKKMVEKLNHSKYQEEITKEEYNLLKYRISIEESSPTSLELPNENLLKTIEDQSIQQKLRDQYINIAQQAKKDMIQLYLSSAQAQMDQYQKEFNTKFQQFQVKQQSLPDNKKFNSSMITLIEQRWKNMSDGVKCVYKYKLDLLRLNSVQH</sequence>
<name>A0A814W3K2_9BILA</name>
<evidence type="ECO:0000313" key="1">
    <source>
        <dbReference type="EMBL" id="CAF1199678.1"/>
    </source>
</evidence>
<dbReference type="AlphaFoldDB" id="A0A814W3K2"/>
<reference evidence="1" key="1">
    <citation type="submission" date="2021-02" db="EMBL/GenBank/DDBJ databases">
        <authorList>
            <person name="Nowell W R."/>
        </authorList>
    </citation>
    <scope>NUCLEOTIDE SEQUENCE</scope>
</reference>
<comment type="caution">
    <text evidence="1">The sequence shown here is derived from an EMBL/GenBank/DDBJ whole genome shotgun (WGS) entry which is preliminary data.</text>
</comment>
<organism evidence="1 2">
    <name type="scientific">Rotaria sordida</name>
    <dbReference type="NCBI Taxonomy" id="392033"/>
    <lineage>
        <taxon>Eukaryota</taxon>
        <taxon>Metazoa</taxon>
        <taxon>Spiralia</taxon>
        <taxon>Gnathifera</taxon>
        <taxon>Rotifera</taxon>
        <taxon>Eurotatoria</taxon>
        <taxon>Bdelloidea</taxon>
        <taxon>Philodinida</taxon>
        <taxon>Philodinidae</taxon>
        <taxon>Rotaria</taxon>
    </lineage>
</organism>
<dbReference type="EMBL" id="CAJNOO010001796">
    <property type="protein sequence ID" value="CAF1199678.1"/>
    <property type="molecule type" value="Genomic_DNA"/>
</dbReference>
<proteinExistence type="predicted"/>
<evidence type="ECO:0000313" key="2">
    <source>
        <dbReference type="Proteomes" id="UP000663882"/>
    </source>
</evidence>
<accession>A0A814W3K2</accession>
<dbReference type="OrthoDB" id="10011818at2759"/>
<protein>
    <submittedName>
        <fullName evidence="1">Uncharacterized protein</fullName>
    </submittedName>
</protein>